<evidence type="ECO:0000256" key="3">
    <source>
        <dbReference type="ARBA" id="ARBA00023163"/>
    </source>
</evidence>
<protein>
    <submittedName>
        <fullName evidence="5">GntR family transcriptional regulator</fullName>
    </submittedName>
</protein>
<dbReference type="PANTHER" id="PTHR43537:SF5">
    <property type="entry name" value="UXU OPERON TRANSCRIPTIONAL REGULATOR"/>
    <property type="match status" value="1"/>
</dbReference>
<comment type="caution">
    <text evidence="5">The sequence shown here is derived from an EMBL/GenBank/DDBJ whole genome shotgun (WGS) entry which is preliminary data.</text>
</comment>
<evidence type="ECO:0000256" key="2">
    <source>
        <dbReference type="ARBA" id="ARBA00023125"/>
    </source>
</evidence>
<dbReference type="Gene3D" id="1.20.120.530">
    <property type="entry name" value="GntR ligand-binding domain-like"/>
    <property type="match status" value="1"/>
</dbReference>
<dbReference type="PRINTS" id="PR00035">
    <property type="entry name" value="HTHGNTR"/>
</dbReference>
<keyword evidence="3" id="KW-0804">Transcription</keyword>
<dbReference type="EMBL" id="BSNS01000009">
    <property type="protein sequence ID" value="GLQ54784.1"/>
    <property type="molecule type" value="Genomic_DNA"/>
</dbReference>
<proteinExistence type="predicted"/>
<gene>
    <name evidence="5" type="ORF">GCM10010862_20430</name>
</gene>
<dbReference type="InterPro" id="IPR000524">
    <property type="entry name" value="Tscrpt_reg_HTH_GntR"/>
</dbReference>
<feature type="domain" description="HTH gntR-type" evidence="4">
    <location>
        <begin position="14"/>
        <end position="82"/>
    </location>
</feature>
<dbReference type="InterPro" id="IPR036390">
    <property type="entry name" value="WH_DNA-bd_sf"/>
</dbReference>
<keyword evidence="2" id="KW-0238">DNA-binding</keyword>
<accession>A0ABQ5W4J2</accession>
<dbReference type="InterPro" id="IPR008920">
    <property type="entry name" value="TF_FadR/GntR_C"/>
</dbReference>
<evidence type="ECO:0000259" key="4">
    <source>
        <dbReference type="PROSITE" id="PS50949"/>
    </source>
</evidence>
<dbReference type="InterPro" id="IPR036388">
    <property type="entry name" value="WH-like_DNA-bd_sf"/>
</dbReference>
<evidence type="ECO:0000256" key="1">
    <source>
        <dbReference type="ARBA" id="ARBA00023015"/>
    </source>
</evidence>
<dbReference type="SUPFAM" id="SSF48008">
    <property type="entry name" value="GntR ligand-binding domain-like"/>
    <property type="match status" value="1"/>
</dbReference>
<dbReference type="SMART" id="SM00345">
    <property type="entry name" value="HTH_GNTR"/>
    <property type="match status" value="1"/>
</dbReference>
<dbReference type="RefSeq" id="WP_284340230.1">
    <property type="nucleotide sequence ID" value="NZ_BSNS01000009.1"/>
</dbReference>
<evidence type="ECO:0000313" key="5">
    <source>
        <dbReference type="EMBL" id="GLQ54784.1"/>
    </source>
</evidence>
<dbReference type="Pfam" id="PF07729">
    <property type="entry name" value="FCD"/>
    <property type="match status" value="1"/>
</dbReference>
<dbReference type="Pfam" id="PF00392">
    <property type="entry name" value="GntR"/>
    <property type="match status" value="1"/>
</dbReference>
<dbReference type="PANTHER" id="PTHR43537">
    <property type="entry name" value="TRANSCRIPTIONAL REGULATOR, GNTR FAMILY"/>
    <property type="match status" value="1"/>
</dbReference>
<dbReference type="CDD" id="cd07377">
    <property type="entry name" value="WHTH_GntR"/>
    <property type="match status" value="1"/>
</dbReference>
<keyword evidence="1" id="KW-0805">Transcription regulation</keyword>
<dbReference type="Gene3D" id="1.10.10.10">
    <property type="entry name" value="Winged helix-like DNA-binding domain superfamily/Winged helix DNA-binding domain"/>
    <property type="match status" value="1"/>
</dbReference>
<sequence>MQHDRYSTRLQANQRLYQVVARQIARMIEEKARDKNWRMPSERELAEELGVSRPVIREAVIALEMRGIVEVKGRAGIVVLPARVSQVSFELPETDIGPGPFELLEARLAIEASAAALAAERATSYDLLVLEECIAQMEQETNVVLLQEKGDRDFHMTIARMTGNAIIVSMIEALWAQRDESVMWKKLHEHIHAESVRPLWIGDHHAILSALRMRSPDAAYRAMARHIRNVINELLEADERGRFAPEGSSYEDAPR</sequence>
<name>A0ABQ5W4J2_9HYPH</name>
<dbReference type="PROSITE" id="PS50949">
    <property type="entry name" value="HTH_GNTR"/>
    <property type="match status" value="1"/>
</dbReference>
<keyword evidence="6" id="KW-1185">Reference proteome</keyword>
<reference evidence="6" key="1">
    <citation type="journal article" date="2019" name="Int. J. Syst. Evol. Microbiol.">
        <title>The Global Catalogue of Microorganisms (GCM) 10K type strain sequencing project: providing services to taxonomists for standard genome sequencing and annotation.</title>
        <authorList>
            <consortium name="The Broad Institute Genomics Platform"/>
            <consortium name="The Broad Institute Genome Sequencing Center for Infectious Disease"/>
            <person name="Wu L."/>
            <person name="Ma J."/>
        </authorList>
    </citation>
    <scope>NUCLEOTIDE SEQUENCE [LARGE SCALE GENOMIC DNA]</scope>
    <source>
        <strain evidence="6">NBRC 112416</strain>
    </source>
</reference>
<organism evidence="5 6">
    <name type="scientific">Devosia nitrariae</name>
    <dbReference type="NCBI Taxonomy" id="2071872"/>
    <lineage>
        <taxon>Bacteria</taxon>
        <taxon>Pseudomonadati</taxon>
        <taxon>Pseudomonadota</taxon>
        <taxon>Alphaproteobacteria</taxon>
        <taxon>Hyphomicrobiales</taxon>
        <taxon>Devosiaceae</taxon>
        <taxon>Devosia</taxon>
    </lineage>
</organism>
<evidence type="ECO:0000313" key="6">
    <source>
        <dbReference type="Proteomes" id="UP001156691"/>
    </source>
</evidence>
<dbReference type="SUPFAM" id="SSF46785">
    <property type="entry name" value="Winged helix' DNA-binding domain"/>
    <property type="match status" value="1"/>
</dbReference>
<dbReference type="Proteomes" id="UP001156691">
    <property type="component" value="Unassembled WGS sequence"/>
</dbReference>
<dbReference type="SMART" id="SM00895">
    <property type="entry name" value="FCD"/>
    <property type="match status" value="1"/>
</dbReference>
<dbReference type="InterPro" id="IPR011711">
    <property type="entry name" value="GntR_C"/>
</dbReference>